<keyword evidence="1" id="KW-1133">Transmembrane helix</keyword>
<dbReference type="Gene3D" id="2.60.120.260">
    <property type="entry name" value="Galactose-binding domain-like"/>
    <property type="match status" value="3"/>
</dbReference>
<dbReference type="PROSITE" id="PS01285">
    <property type="entry name" value="FA58C_1"/>
    <property type="match status" value="1"/>
</dbReference>
<feature type="domain" description="WSC" evidence="3">
    <location>
        <begin position="475"/>
        <end position="567"/>
    </location>
</feature>
<gene>
    <name evidence="4" type="ORF">V1264_004829</name>
</gene>
<organism evidence="4 5">
    <name type="scientific">Littorina saxatilis</name>
    <dbReference type="NCBI Taxonomy" id="31220"/>
    <lineage>
        <taxon>Eukaryota</taxon>
        <taxon>Metazoa</taxon>
        <taxon>Spiralia</taxon>
        <taxon>Lophotrochozoa</taxon>
        <taxon>Mollusca</taxon>
        <taxon>Gastropoda</taxon>
        <taxon>Caenogastropoda</taxon>
        <taxon>Littorinimorpha</taxon>
        <taxon>Littorinoidea</taxon>
        <taxon>Littorinidae</taxon>
        <taxon>Littorina</taxon>
    </lineage>
</organism>
<feature type="transmembrane region" description="Helical" evidence="1">
    <location>
        <begin position="621"/>
        <end position="650"/>
    </location>
</feature>
<dbReference type="InterPro" id="IPR000421">
    <property type="entry name" value="FA58C"/>
</dbReference>
<dbReference type="CDD" id="cd00057">
    <property type="entry name" value="FA58C"/>
    <property type="match status" value="2"/>
</dbReference>
<reference evidence="4 5" key="1">
    <citation type="submission" date="2024-02" db="EMBL/GenBank/DDBJ databases">
        <title>Chromosome-scale genome assembly of the rough periwinkle Littorina saxatilis.</title>
        <authorList>
            <person name="De Jode A."/>
            <person name="Faria R."/>
            <person name="Formenti G."/>
            <person name="Sims Y."/>
            <person name="Smith T.P."/>
            <person name="Tracey A."/>
            <person name="Wood J.M.D."/>
            <person name="Zagrodzka Z.B."/>
            <person name="Johannesson K."/>
            <person name="Butlin R.K."/>
            <person name="Leder E.H."/>
        </authorList>
    </citation>
    <scope>NUCLEOTIDE SEQUENCE [LARGE SCALE GENOMIC DNA]</scope>
    <source>
        <strain evidence="4">Snail1</strain>
        <tissue evidence="4">Muscle</tissue>
    </source>
</reference>
<dbReference type="Gene3D" id="3.10.100.10">
    <property type="entry name" value="Mannose-Binding Protein A, subunit A"/>
    <property type="match status" value="1"/>
</dbReference>
<keyword evidence="1" id="KW-0472">Membrane</keyword>
<name>A0AAN9G8P7_9CAEN</name>
<dbReference type="EMBL" id="JBAMIC010000013">
    <property type="protein sequence ID" value="KAK7097925.1"/>
    <property type="molecule type" value="Genomic_DNA"/>
</dbReference>
<dbReference type="Pfam" id="PF01822">
    <property type="entry name" value="WSC"/>
    <property type="match status" value="1"/>
</dbReference>
<evidence type="ECO:0000256" key="1">
    <source>
        <dbReference type="SAM" id="Phobius"/>
    </source>
</evidence>
<dbReference type="PROSITE" id="PS51212">
    <property type="entry name" value="WSC"/>
    <property type="match status" value="1"/>
</dbReference>
<dbReference type="InterPro" id="IPR002889">
    <property type="entry name" value="WSC_carb-bd"/>
</dbReference>
<dbReference type="InterPro" id="IPR016187">
    <property type="entry name" value="CTDL_fold"/>
</dbReference>
<dbReference type="Pfam" id="PF00754">
    <property type="entry name" value="F5_F8_type_C"/>
    <property type="match status" value="3"/>
</dbReference>
<dbReference type="SMART" id="SM00231">
    <property type="entry name" value="FA58C"/>
    <property type="match status" value="3"/>
</dbReference>
<dbReference type="PROSITE" id="PS01286">
    <property type="entry name" value="FA58C_2"/>
    <property type="match status" value="2"/>
</dbReference>
<dbReference type="SUPFAM" id="SSF56436">
    <property type="entry name" value="C-type lectin-like"/>
    <property type="match status" value="1"/>
</dbReference>
<dbReference type="PANTHER" id="PTHR24543">
    <property type="entry name" value="MULTICOPPER OXIDASE-RELATED"/>
    <property type="match status" value="1"/>
</dbReference>
<feature type="domain" description="F5/8 type C" evidence="2">
    <location>
        <begin position="1"/>
        <end position="148"/>
    </location>
</feature>
<evidence type="ECO:0000313" key="5">
    <source>
        <dbReference type="Proteomes" id="UP001374579"/>
    </source>
</evidence>
<evidence type="ECO:0000259" key="2">
    <source>
        <dbReference type="PROSITE" id="PS50022"/>
    </source>
</evidence>
<dbReference type="InterPro" id="IPR016186">
    <property type="entry name" value="C-type_lectin-like/link_sf"/>
</dbReference>
<dbReference type="SMART" id="SM00321">
    <property type="entry name" value="WSC"/>
    <property type="match status" value="1"/>
</dbReference>
<feature type="domain" description="F5/8 type C" evidence="2">
    <location>
        <begin position="153"/>
        <end position="310"/>
    </location>
</feature>
<dbReference type="Proteomes" id="UP001374579">
    <property type="component" value="Unassembled WGS sequence"/>
</dbReference>
<comment type="caution">
    <text evidence="4">The sequence shown here is derived from an EMBL/GenBank/DDBJ whole genome shotgun (WGS) entry which is preliminary data.</text>
</comment>
<proteinExistence type="predicted"/>
<dbReference type="PROSITE" id="PS50022">
    <property type="entry name" value="FA58C_3"/>
    <property type="match status" value="3"/>
</dbReference>
<evidence type="ECO:0000259" key="3">
    <source>
        <dbReference type="PROSITE" id="PS51212"/>
    </source>
</evidence>
<accession>A0AAN9G8P7</accession>
<keyword evidence="5" id="KW-1185">Reference proteome</keyword>
<feature type="domain" description="F5/8 type C" evidence="2">
    <location>
        <begin position="314"/>
        <end position="470"/>
    </location>
</feature>
<evidence type="ECO:0000313" key="4">
    <source>
        <dbReference type="EMBL" id="KAK7097925.1"/>
    </source>
</evidence>
<dbReference type="FunFam" id="2.60.120.260:FF:000016">
    <property type="entry name" value="Contactin-associated protein-like 4 isoform 1"/>
    <property type="match status" value="1"/>
</dbReference>
<keyword evidence="1" id="KW-0812">Transmembrane</keyword>
<dbReference type="AlphaFoldDB" id="A0AAN9G8P7"/>
<protein>
    <submittedName>
        <fullName evidence="4">Uncharacterized protein</fullName>
    </submittedName>
</protein>
<dbReference type="PANTHER" id="PTHR24543:SF331">
    <property type="entry name" value="F5_8 TYPE C DOMAIN-CONTAINING PROTEIN"/>
    <property type="match status" value="1"/>
</dbReference>
<dbReference type="SUPFAM" id="SSF49785">
    <property type="entry name" value="Galactose-binding domain-like"/>
    <property type="match status" value="3"/>
</dbReference>
<sequence length="652" mass="72083">MISGDYYHVTDTMLGASTSRDEGHGPPMSRIYPGNTAAWMSDSNDDKPWVGVHFETLVTVKGVTTTGGLGLGTWVTQYKLQYRYDNSAPLYWYTSLPGSGAQVFTGNSDASTPVTNNIDLPFAARQVFLYPVNWTVSSPALRWELQGCLEDECTPDYAVSGPLIVPDDNITVSSVSDPQHDAFGARLHVIAVDMKLSCWRPATLDTSQWIQVDFERVEVLRGVSTRGNPTAAEWVTSYLLLFRPDVSKDGDVSFKPYEEPYGTVKVFSGNTDSNTTVTNYLKSHIPTQHVRIQPQSWQAHIALQLDILVCQTGCQEQGLIKDVSDEQLTATSSEAHHGPAMVRLQPAGSPTSPLGTDHLYSGGWQAQFARQNEYIQVSLDLPQEIRAISTQGRHGSSNWVTSYSLTFSIDAKIWNNYTYDDTGSTMVFSGNYDADTVHKHYLTPFQAQYVRLHPVTWHGAVAMRWELHGCPGRNEMRVLGCYAEHPDDRDLPYEPYTDPMDGMDPLLCSRHCFNKGYYFAGLQARDKCYCGNSYGRYGPSADCNLWCFPQDQFICGGLAANFVYSTGLTSAFKVCPKGWPRLGEQCYSYTSTAYDWTSARAACAALRADLASVPDRNVNSLLYSLMGAASGLCLFCLLAGWLAGCLSAILTC</sequence>
<dbReference type="InterPro" id="IPR008979">
    <property type="entry name" value="Galactose-bd-like_sf"/>
</dbReference>